<accession>K1PI53</accession>
<sequence>MAVSTRVYVAVLFVMIHVYVGHRVTGCGDETWLENFMPGEAKPTKYHPVPCHMECHSCLRVE</sequence>
<evidence type="ECO:0000313" key="1">
    <source>
        <dbReference type="EMBL" id="EKC21253.1"/>
    </source>
</evidence>
<protein>
    <submittedName>
        <fullName evidence="1">Uncharacterized protein</fullName>
    </submittedName>
</protein>
<dbReference type="HOGENOM" id="CLU_2906247_0_0_1"/>
<organism evidence="1">
    <name type="scientific">Magallana gigas</name>
    <name type="common">Pacific oyster</name>
    <name type="synonym">Crassostrea gigas</name>
    <dbReference type="NCBI Taxonomy" id="29159"/>
    <lineage>
        <taxon>Eukaryota</taxon>
        <taxon>Metazoa</taxon>
        <taxon>Spiralia</taxon>
        <taxon>Lophotrochozoa</taxon>
        <taxon>Mollusca</taxon>
        <taxon>Bivalvia</taxon>
        <taxon>Autobranchia</taxon>
        <taxon>Pteriomorphia</taxon>
        <taxon>Ostreida</taxon>
        <taxon>Ostreoidea</taxon>
        <taxon>Ostreidae</taxon>
        <taxon>Magallana</taxon>
    </lineage>
</organism>
<proteinExistence type="predicted"/>
<reference evidence="1" key="1">
    <citation type="journal article" date="2012" name="Nature">
        <title>The oyster genome reveals stress adaptation and complexity of shell formation.</title>
        <authorList>
            <person name="Zhang G."/>
            <person name="Fang X."/>
            <person name="Guo X."/>
            <person name="Li L."/>
            <person name="Luo R."/>
            <person name="Xu F."/>
            <person name="Yang P."/>
            <person name="Zhang L."/>
            <person name="Wang X."/>
            <person name="Qi H."/>
            <person name="Xiong Z."/>
            <person name="Que H."/>
            <person name="Xie Y."/>
            <person name="Holland P.W."/>
            <person name="Paps J."/>
            <person name="Zhu Y."/>
            <person name="Wu F."/>
            <person name="Chen Y."/>
            <person name="Wang J."/>
            <person name="Peng C."/>
            <person name="Meng J."/>
            <person name="Yang L."/>
            <person name="Liu J."/>
            <person name="Wen B."/>
            <person name="Zhang N."/>
            <person name="Huang Z."/>
            <person name="Zhu Q."/>
            <person name="Feng Y."/>
            <person name="Mount A."/>
            <person name="Hedgecock D."/>
            <person name="Xu Z."/>
            <person name="Liu Y."/>
            <person name="Domazet-Loso T."/>
            <person name="Du Y."/>
            <person name="Sun X."/>
            <person name="Zhang S."/>
            <person name="Liu B."/>
            <person name="Cheng P."/>
            <person name="Jiang X."/>
            <person name="Li J."/>
            <person name="Fan D."/>
            <person name="Wang W."/>
            <person name="Fu W."/>
            <person name="Wang T."/>
            <person name="Wang B."/>
            <person name="Zhang J."/>
            <person name="Peng Z."/>
            <person name="Li Y."/>
            <person name="Li N."/>
            <person name="Wang J."/>
            <person name="Chen M."/>
            <person name="He Y."/>
            <person name="Tan F."/>
            <person name="Song X."/>
            <person name="Zheng Q."/>
            <person name="Huang R."/>
            <person name="Yang H."/>
            <person name="Du X."/>
            <person name="Chen L."/>
            <person name="Yang M."/>
            <person name="Gaffney P.M."/>
            <person name="Wang S."/>
            <person name="Luo L."/>
            <person name="She Z."/>
            <person name="Ming Y."/>
            <person name="Huang W."/>
            <person name="Zhang S."/>
            <person name="Huang B."/>
            <person name="Zhang Y."/>
            <person name="Qu T."/>
            <person name="Ni P."/>
            <person name="Miao G."/>
            <person name="Wang J."/>
            <person name="Wang Q."/>
            <person name="Steinberg C.E."/>
            <person name="Wang H."/>
            <person name="Li N."/>
            <person name="Qian L."/>
            <person name="Zhang G."/>
            <person name="Li Y."/>
            <person name="Yang H."/>
            <person name="Liu X."/>
            <person name="Wang J."/>
            <person name="Yin Y."/>
            <person name="Wang J."/>
        </authorList>
    </citation>
    <scope>NUCLEOTIDE SEQUENCE [LARGE SCALE GENOMIC DNA]</scope>
    <source>
        <strain evidence="1">05x7-T-G4-1.051#20</strain>
    </source>
</reference>
<dbReference type="AlphaFoldDB" id="K1PI53"/>
<dbReference type="EMBL" id="JH817489">
    <property type="protein sequence ID" value="EKC21253.1"/>
    <property type="molecule type" value="Genomic_DNA"/>
</dbReference>
<name>K1PI53_MAGGI</name>
<gene>
    <name evidence="1" type="ORF">CGI_10004238</name>
</gene>
<dbReference type="InParanoid" id="K1PI53"/>